<proteinExistence type="predicted"/>
<dbReference type="Pfam" id="PF01476">
    <property type="entry name" value="LysM"/>
    <property type="match status" value="2"/>
</dbReference>
<comment type="caution">
    <text evidence="4">The sequence shown here is derived from an EMBL/GenBank/DDBJ whole genome shotgun (WGS) entry which is preliminary data.</text>
</comment>
<evidence type="ECO:0000256" key="1">
    <source>
        <dbReference type="ARBA" id="ARBA00022729"/>
    </source>
</evidence>
<dbReference type="CDD" id="cd12797">
    <property type="entry name" value="M23_peptidase"/>
    <property type="match status" value="1"/>
</dbReference>
<protein>
    <submittedName>
        <fullName evidence="4">LysM peptidoglycan-binding domain-containing M23 family metallopeptidase</fullName>
    </submittedName>
</protein>
<dbReference type="RefSeq" id="WP_380035017.1">
    <property type="nucleotide sequence ID" value="NZ_JBHSEH010000002.1"/>
</dbReference>
<dbReference type="PROSITE" id="PS51782">
    <property type="entry name" value="LYSM"/>
    <property type="match status" value="2"/>
</dbReference>
<keyword evidence="1 2" id="KW-0732">Signal</keyword>
<dbReference type="Gene3D" id="3.10.350.10">
    <property type="entry name" value="LysM domain"/>
    <property type="match status" value="2"/>
</dbReference>
<feature type="domain" description="LysM" evidence="3">
    <location>
        <begin position="84"/>
        <end position="128"/>
    </location>
</feature>
<gene>
    <name evidence="4" type="ORF">ACFOZ9_00615</name>
</gene>
<dbReference type="InterPro" id="IPR016047">
    <property type="entry name" value="M23ase_b-sheet_dom"/>
</dbReference>
<dbReference type="EMBL" id="JBHSEH010000002">
    <property type="protein sequence ID" value="MFC4424694.1"/>
    <property type="molecule type" value="Genomic_DNA"/>
</dbReference>
<dbReference type="InterPro" id="IPR018392">
    <property type="entry name" value="LysM"/>
</dbReference>
<dbReference type="Proteomes" id="UP001595998">
    <property type="component" value="Unassembled WGS sequence"/>
</dbReference>
<dbReference type="CDD" id="cd00118">
    <property type="entry name" value="LysM"/>
    <property type="match status" value="2"/>
</dbReference>
<dbReference type="InterPro" id="IPR050570">
    <property type="entry name" value="Cell_wall_metabolism_enzyme"/>
</dbReference>
<organism evidence="4 5">
    <name type="scientific">Deinococcus navajonensis</name>
    <dbReference type="NCBI Taxonomy" id="309884"/>
    <lineage>
        <taxon>Bacteria</taxon>
        <taxon>Thermotogati</taxon>
        <taxon>Deinococcota</taxon>
        <taxon>Deinococci</taxon>
        <taxon>Deinococcales</taxon>
        <taxon>Deinococcaceae</taxon>
        <taxon>Deinococcus</taxon>
    </lineage>
</organism>
<name>A0ABV8XHU0_9DEIO</name>
<evidence type="ECO:0000313" key="4">
    <source>
        <dbReference type="EMBL" id="MFC4424694.1"/>
    </source>
</evidence>
<accession>A0ABV8XHU0</accession>
<dbReference type="SMART" id="SM00257">
    <property type="entry name" value="LysM"/>
    <property type="match status" value="2"/>
</dbReference>
<evidence type="ECO:0000259" key="3">
    <source>
        <dbReference type="PROSITE" id="PS51782"/>
    </source>
</evidence>
<dbReference type="PANTHER" id="PTHR21666:SF289">
    <property type="entry name" value="L-ALA--D-GLU ENDOPEPTIDASE"/>
    <property type="match status" value="1"/>
</dbReference>
<dbReference type="PANTHER" id="PTHR21666">
    <property type="entry name" value="PEPTIDASE-RELATED"/>
    <property type="match status" value="1"/>
</dbReference>
<reference evidence="5" key="1">
    <citation type="journal article" date="2019" name="Int. J. Syst. Evol. Microbiol.">
        <title>The Global Catalogue of Microorganisms (GCM) 10K type strain sequencing project: providing services to taxonomists for standard genome sequencing and annotation.</title>
        <authorList>
            <consortium name="The Broad Institute Genomics Platform"/>
            <consortium name="The Broad Institute Genome Sequencing Center for Infectious Disease"/>
            <person name="Wu L."/>
            <person name="Ma J."/>
        </authorList>
    </citation>
    <scope>NUCLEOTIDE SEQUENCE [LARGE SCALE GENOMIC DNA]</scope>
    <source>
        <strain evidence="5">CCUG 56029</strain>
    </source>
</reference>
<keyword evidence="5" id="KW-1185">Reference proteome</keyword>
<evidence type="ECO:0000313" key="5">
    <source>
        <dbReference type="Proteomes" id="UP001595998"/>
    </source>
</evidence>
<dbReference type="Gene3D" id="2.70.70.10">
    <property type="entry name" value="Glucose Permease (Domain IIA)"/>
    <property type="match status" value="1"/>
</dbReference>
<evidence type="ECO:0000256" key="2">
    <source>
        <dbReference type="SAM" id="SignalP"/>
    </source>
</evidence>
<feature type="domain" description="LysM" evidence="3">
    <location>
        <begin position="31"/>
        <end position="76"/>
    </location>
</feature>
<dbReference type="InterPro" id="IPR011055">
    <property type="entry name" value="Dup_hybrid_motif"/>
</dbReference>
<feature type="chain" id="PRO_5047342505" evidence="2">
    <location>
        <begin position="31"/>
        <end position="283"/>
    </location>
</feature>
<feature type="signal peptide" evidence="2">
    <location>
        <begin position="1"/>
        <end position="30"/>
    </location>
</feature>
<sequence>MRLSLFFALRPATVVLATSLALTFQGSAGAASYRVQPGDTLIGIAARAGVSVASLRAVNPSLQRSDTVQLGRVLQLPPRRVPARMHTVTPGQNLTVIARKYGLSLIALQQANPRFARGPLLAGARLYIPPRTGAPRAGTTPAATVHTASVRVASGTGWLWPVAGHHAVSSGYGDRTLEGQQESHYGIDIVAPEGTLVRAARTGRVLESRPDFARGWGWTVVIKHNDGWITRYAHLSANLVRAGESVVKGQPIGRVGNTGRSTGAHLHFGTYLRWVPHDPLGLY</sequence>
<dbReference type="SUPFAM" id="SSF51261">
    <property type="entry name" value="Duplicated hybrid motif"/>
    <property type="match status" value="1"/>
</dbReference>
<dbReference type="InterPro" id="IPR036779">
    <property type="entry name" value="LysM_dom_sf"/>
</dbReference>
<dbReference type="Pfam" id="PF01551">
    <property type="entry name" value="Peptidase_M23"/>
    <property type="match status" value="1"/>
</dbReference>
<dbReference type="SUPFAM" id="SSF54106">
    <property type="entry name" value="LysM domain"/>
    <property type="match status" value="1"/>
</dbReference>